<dbReference type="InterPro" id="IPR045851">
    <property type="entry name" value="AMP-bd_C_sf"/>
</dbReference>
<evidence type="ECO:0000256" key="11">
    <source>
        <dbReference type="ARBA" id="ARBA00023134"/>
    </source>
</evidence>
<dbReference type="Proteomes" id="UP001175271">
    <property type="component" value="Unassembled WGS sequence"/>
</dbReference>
<proteinExistence type="inferred from homology"/>
<dbReference type="CDD" id="cd05911">
    <property type="entry name" value="Firefly_Luc_like"/>
    <property type="match status" value="1"/>
</dbReference>
<keyword evidence="7" id="KW-0493">Microtubule</keyword>
<keyword evidence="23" id="KW-1185">Reference proteome</keyword>
<dbReference type="Gene3D" id="3.40.50.12780">
    <property type="entry name" value="N-terminal domain of ligase-like"/>
    <property type="match status" value="1"/>
</dbReference>
<dbReference type="InterPro" id="IPR000873">
    <property type="entry name" value="AMP-dep_synth/lig_dom"/>
</dbReference>
<keyword evidence="13" id="KW-0505">Motor protein</keyword>
<name>A0AA39LLD8_9BILA</name>
<dbReference type="Gene3D" id="3.30.300.30">
    <property type="match status" value="2"/>
</dbReference>
<dbReference type="Gene3D" id="2.30.38.10">
    <property type="entry name" value="Luciferase, Domain 3"/>
    <property type="match status" value="1"/>
</dbReference>
<evidence type="ECO:0000256" key="8">
    <source>
        <dbReference type="ARBA" id="ARBA00022741"/>
    </source>
</evidence>
<dbReference type="Pfam" id="PF01031">
    <property type="entry name" value="Dynamin_M"/>
    <property type="match status" value="1"/>
</dbReference>
<dbReference type="InterPro" id="IPR003130">
    <property type="entry name" value="GED"/>
</dbReference>
<evidence type="ECO:0000256" key="12">
    <source>
        <dbReference type="ARBA" id="ARBA00023140"/>
    </source>
</evidence>
<dbReference type="FunFam" id="3.40.50.12780:FF:000003">
    <property type="entry name" value="Long-chain-fatty-acid--CoA ligase FadD"/>
    <property type="match status" value="1"/>
</dbReference>
<keyword evidence="6" id="KW-0254">Endocytosis</keyword>
<reference evidence="22" key="1">
    <citation type="submission" date="2023-06" db="EMBL/GenBank/DDBJ databases">
        <title>Genomic analysis of the entomopathogenic nematode Steinernema hermaphroditum.</title>
        <authorList>
            <person name="Schwarz E.M."/>
            <person name="Heppert J.K."/>
            <person name="Baniya A."/>
            <person name="Schwartz H.T."/>
            <person name="Tan C.-H."/>
            <person name="Antoshechkin I."/>
            <person name="Sternberg P.W."/>
            <person name="Goodrich-Blair H."/>
            <person name="Dillman A.R."/>
        </authorList>
    </citation>
    <scope>NUCLEOTIDE SEQUENCE</scope>
    <source>
        <strain evidence="22">PS9179</strain>
        <tissue evidence="22">Whole animal</tissue>
    </source>
</reference>
<dbReference type="GO" id="GO:0006897">
    <property type="term" value="P:endocytosis"/>
    <property type="evidence" value="ECO:0007669"/>
    <property type="project" value="UniProtKB-KW"/>
</dbReference>
<evidence type="ECO:0000256" key="10">
    <source>
        <dbReference type="ARBA" id="ARBA00022840"/>
    </source>
</evidence>
<comment type="subcellular location">
    <subcellularLocation>
        <location evidence="1">Peroxisome</location>
    </subcellularLocation>
</comment>
<evidence type="ECO:0000256" key="7">
    <source>
        <dbReference type="ARBA" id="ARBA00022701"/>
    </source>
</evidence>
<evidence type="ECO:0000256" key="1">
    <source>
        <dbReference type="ARBA" id="ARBA00004275"/>
    </source>
</evidence>
<dbReference type="Gene3D" id="3.40.50.300">
    <property type="entry name" value="P-loop containing nucleotide triphosphate hydrolases"/>
    <property type="match status" value="1"/>
</dbReference>
<dbReference type="Gene3D" id="1.20.120.1240">
    <property type="entry name" value="Dynamin, middle domain"/>
    <property type="match status" value="2"/>
</dbReference>
<evidence type="ECO:0000313" key="22">
    <source>
        <dbReference type="EMBL" id="KAK0401493.1"/>
    </source>
</evidence>
<feature type="compositionally biased region" description="Acidic residues" evidence="18">
    <location>
        <begin position="565"/>
        <end position="577"/>
    </location>
</feature>
<dbReference type="InterPro" id="IPR019762">
    <property type="entry name" value="Dynamin_GTPase_CS"/>
</dbReference>
<dbReference type="GO" id="GO:0008218">
    <property type="term" value="P:bioluminescence"/>
    <property type="evidence" value="ECO:0007669"/>
    <property type="project" value="UniProtKB-KW"/>
</dbReference>
<accession>A0AA39LLD8</accession>
<dbReference type="Pfam" id="PF02212">
    <property type="entry name" value="GED"/>
    <property type="match status" value="1"/>
</dbReference>
<evidence type="ECO:0000259" key="21">
    <source>
        <dbReference type="PROSITE" id="PS51718"/>
    </source>
</evidence>
<sequence>MPPEENGTRQGRALRRRVDQAFMQDLILLVNKFQDLCNQIGSSFDFDLPQIVVVGEQSVGKSSILENFVGKDFLPRGTGIVTRCPLILQLINEPNGVERAIFQHKPNEEFTDFSRVRTEIEAETNRSTGGNQGITEKSINLKIFSPHVLNLTLVDLPGVTRVATGNQRDDIESVVREMILSFIKKPNCLILACSQAVVDLSLSEALLLARRVDPHGERTIGVLTKLDLMDNGTDASDILKNKILPLKKGYIGVVNRSQQAINEHLDMATALKKEDEYFKGHPAYSSIAKRQGTRYLQRFLNQQLAEHIGKTLPTLLDSIGRQREELSRELETFAEVPKEETDVRRIITALINLVADRMNNDLGNNLARPEGCLPDEMLNGGARIKQIFSVDFARGIAEQTAVNEEMLRKQICYAIQNANGIRAGHFIDEKVFEDVVNKQLIRLKDPSCKVAEKVATTMSMVLGEALSVMKIYPQLMSYCSKEIQKFLLGCEKTAKERIELQFLYEITLIATEHAMIRPSGTHEEGSESRQVQGVHIKDGNKKWTATVEVSREALSWNADGQFLSDNEEDSDDDEEEQSQLKPATAVEAVPESAMLRVPLDHAVLHYIKADEDGGGNKLLLFPLSRGGDERKSAPNLVLTAESIEQLVDAFHQVGFYPSVQNSENGYDREYVEYIRADTATNNNVEVVREMARKYMEVQRKTIQTIVPKIVTFTVVDQASNFLKETLLCDLCAHGEKLLEESPEVVHQRTELREMVDTYDEILKVADDMVELERQFKDCGCKIVFCSGDTLDKAEGTARKCPLIRMIIVIESKTNGSYGPGIVSFKTVMATKPDVMFHESDIDVDRDDVFLPYSSGTTGNPKGVMISHKNLSSGVTIYGKHMEEYYFKKIDPSLTWQSQNHLIFAPFYHVFGFVLLQTVMQAGGTAVVMSKFDLELYCKTIEKYTINFIAIVPPILVLLCKSPLVDKYDHSSVKAIFCGGAPSGRELCIDIMKRLPNLKDISQGYGMTEITLSCTLPVHGQQQEIGNVGKVVPNFELKIVDTNTRKPVSANERGEATAEVIDDEGWLRTGDIGYVDENGFLFIVDRLKELIKVKGLQVPPAELEDVLLSHPLIKDAAVIGVPHKKDGEQPMAFVVRADECLSEEEVKKYIADRLARYKRLTGGVQFLPQIPKSPSGKILRRFLRDEANVIRKMPIKSEFESVPEGNAPLAEVLLEAIWKHSVKTPEKLALIDGEDASHKLTFSDVYMQTLSVASFLEGRHFGHGDVACVIAPNCLEYLPICLGISHQGGTYSGASPAFTEYEISRQVNDCGAKLVFAHGTCLDKVLKGVKNCPKVMTIVTIAKHNTKLNNLPFGVVSFDEVLLCKPNVNRHRIDIDINRDIALLPYSSGTTGAPKGVMLSHKNIVTQLYMIQNHFDTYLLPNIDPNFDPDNLSDVLFMPFYHIYGFVIVMINALRGSTSIVLSHFDPNAFCRCIQDHKIKFLKVVPPILVFLAKHPITEKYDLSSVLAILTGAAPAGKELCEEVMKRMPNVKHILQAYGMTEVSGGSHLAAIGKTAKFGNAGKLVSNTEKKIINPESGQEVPLGERGEICIRGPTVMLGYLNRRQATADTIDDDGWLHTGDIGYVDEEGYLFIVDRLKELIKVKGFQVPPAELEDLLITHPLIQDAAVIGIPDPRDGEHPLAFVVRKSDALSESEVAQFVKKHVSSYKQLRGGVQFIQEIPKAASGKILRRFLRDEAAAIRSAKEQKSKL</sequence>
<dbReference type="PROSITE" id="PS51123">
    <property type="entry name" value="OMPA_2"/>
    <property type="match status" value="1"/>
</dbReference>
<dbReference type="InterPro" id="IPR000375">
    <property type="entry name" value="Dynamin_stalk"/>
</dbReference>
<dbReference type="InterPro" id="IPR022812">
    <property type="entry name" value="Dynamin"/>
</dbReference>
<feature type="domain" description="Dynamin-type G" evidence="21">
    <location>
        <begin position="45"/>
        <end position="313"/>
    </location>
</feature>
<evidence type="ECO:0000256" key="17">
    <source>
        <dbReference type="RuleBase" id="RU003932"/>
    </source>
</evidence>
<comment type="catalytic activity">
    <reaction evidence="16">
        <text>firefly D-luciferin + ATP + O2 = firefly oxyluciferin + hnu + AMP + CO2 + diphosphate</text>
        <dbReference type="Rhea" id="RHEA:10732"/>
        <dbReference type="ChEBI" id="CHEBI:15379"/>
        <dbReference type="ChEBI" id="CHEBI:16526"/>
        <dbReference type="ChEBI" id="CHEBI:16792"/>
        <dbReference type="ChEBI" id="CHEBI:30212"/>
        <dbReference type="ChEBI" id="CHEBI:30616"/>
        <dbReference type="ChEBI" id="CHEBI:33019"/>
        <dbReference type="ChEBI" id="CHEBI:58038"/>
        <dbReference type="ChEBI" id="CHEBI:456215"/>
        <dbReference type="EC" id="1.13.12.7"/>
    </reaction>
</comment>
<dbReference type="Pfam" id="PF00501">
    <property type="entry name" value="AMP-binding"/>
    <property type="match status" value="2"/>
</dbReference>
<dbReference type="Pfam" id="PF13193">
    <property type="entry name" value="AMP-binding_C"/>
    <property type="match status" value="2"/>
</dbReference>
<keyword evidence="8 17" id="KW-0547">Nucleotide-binding</keyword>
<gene>
    <name evidence="22" type="ORF">QR680_015819</name>
</gene>
<evidence type="ECO:0000259" key="19">
    <source>
        <dbReference type="PROSITE" id="PS51123"/>
    </source>
</evidence>
<dbReference type="CDD" id="cd08771">
    <property type="entry name" value="DLP_1"/>
    <property type="match status" value="1"/>
</dbReference>
<evidence type="ECO:0000313" key="23">
    <source>
        <dbReference type="Proteomes" id="UP001175271"/>
    </source>
</evidence>
<comment type="similarity">
    <text evidence="2">Belongs to the ATP-dependent AMP-binding enzyme family.</text>
</comment>
<evidence type="ECO:0000256" key="3">
    <source>
        <dbReference type="ARBA" id="ARBA00011980"/>
    </source>
</evidence>
<dbReference type="EC" id="3.6.5.5" evidence="3"/>
<evidence type="ECO:0000256" key="2">
    <source>
        <dbReference type="ARBA" id="ARBA00006432"/>
    </source>
</evidence>
<dbReference type="SUPFAM" id="SSF56801">
    <property type="entry name" value="Acetyl-CoA synthetase-like"/>
    <property type="match status" value="2"/>
</dbReference>
<dbReference type="GO" id="GO:0005524">
    <property type="term" value="F:ATP binding"/>
    <property type="evidence" value="ECO:0007669"/>
    <property type="project" value="UniProtKB-KW"/>
</dbReference>
<keyword evidence="9" id="KW-0378">Hydrolase</keyword>
<dbReference type="InterPro" id="IPR006665">
    <property type="entry name" value="OmpA-like"/>
</dbReference>
<dbReference type="GO" id="GO:0016405">
    <property type="term" value="F:CoA-ligase activity"/>
    <property type="evidence" value="ECO:0007669"/>
    <property type="project" value="TreeGrafter"/>
</dbReference>
<evidence type="ECO:0000256" key="14">
    <source>
        <dbReference type="ARBA" id="ARBA00023223"/>
    </source>
</evidence>
<keyword evidence="12" id="KW-0576">Peroxisome</keyword>
<dbReference type="GO" id="GO:0003924">
    <property type="term" value="F:GTPase activity"/>
    <property type="evidence" value="ECO:0007669"/>
    <property type="project" value="InterPro"/>
</dbReference>
<dbReference type="InterPro" id="IPR027417">
    <property type="entry name" value="P-loop_NTPase"/>
</dbReference>
<dbReference type="FunFam" id="3.40.50.300:FF:000045">
    <property type="entry name" value="dynamin-1 isoform X2"/>
    <property type="match status" value="1"/>
</dbReference>
<dbReference type="PANTHER" id="PTHR24096:SF422">
    <property type="entry name" value="BCDNA.GH02901"/>
    <property type="match status" value="1"/>
</dbReference>
<evidence type="ECO:0000256" key="6">
    <source>
        <dbReference type="ARBA" id="ARBA00022583"/>
    </source>
</evidence>
<dbReference type="InterPro" id="IPR045063">
    <property type="entry name" value="Dynamin_N"/>
</dbReference>
<comment type="caution">
    <text evidence="22">The sequence shown here is derived from an EMBL/GenBank/DDBJ whole genome shotgun (WGS) entry which is preliminary data.</text>
</comment>
<protein>
    <recommendedName>
        <fullName evidence="5">Luciferin 4-monooxygenase</fullName>
        <ecNumber evidence="4">1.13.12.7</ecNumber>
        <ecNumber evidence="3">3.6.5.5</ecNumber>
    </recommendedName>
</protein>
<evidence type="ECO:0000256" key="15">
    <source>
        <dbReference type="ARBA" id="ARBA00023262"/>
    </source>
</evidence>
<dbReference type="InterPro" id="IPR020845">
    <property type="entry name" value="AMP-binding_CS"/>
</dbReference>
<dbReference type="PANTHER" id="PTHR24096">
    <property type="entry name" value="LONG-CHAIN-FATTY-ACID--COA LIGASE"/>
    <property type="match status" value="1"/>
</dbReference>
<evidence type="ECO:0000256" key="18">
    <source>
        <dbReference type="SAM" id="MobiDB-lite"/>
    </source>
</evidence>
<comment type="similarity">
    <text evidence="17">Belongs to the TRAFAC class dynamin-like GTPase superfamily. Dynamin/Fzo/YdjA family.</text>
</comment>
<evidence type="ECO:0000256" key="5">
    <source>
        <dbReference type="ARBA" id="ARBA00019043"/>
    </source>
</evidence>
<evidence type="ECO:0000259" key="20">
    <source>
        <dbReference type="PROSITE" id="PS51388"/>
    </source>
</evidence>
<dbReference type="Gene3D" id="3.40.50.980">
    <property type="match status" value="2"/>
</dbReference>
<dbReference type="Pfam" id="PF00350">
    <property type="entry name" value="Dynamin_N"/>
    <property type="match status" value="1"/>
</dbReference>
<organism evidence="22 23">
    <name type="scientific">Steinernema hermaphroditum</name>
    <dbReference type="NCBI Taxonomy" id="289476"/>
    <lineage>
        <taxon>Eukaryota</taxon>
        <taxon>Metazoa</taxon>
        <taxon>Ecdysozoa</taxon>
        <taxon>Nematoda</taxon>
        <taxon>Chromadorea</taxon>
        <taxon>Rhabditida</taxon>
        <taxon>Tylenchina</taxon>
        <taxon>Panagrolaimomorpha</taxon>
        <taxon>Strongyloidoidea</taxon>
        <taxon>Steinernematidae</taxon>
        <taxon>Steinernema</taxon>
    </lineage>
</organism>
<dbReference type="GO" id="GO:0005777">
    <property type="term" value="C:peroxisome"/>
    <property type="evidence" value="ECO:0007669"/>
    <property type="project" value="UniProtKB-SubCell"/>
</dbReference>
<keyword evidence="11 17" id="KW-0342">GTP-binding</keyword>
<evidence type="ECO:0000256" key="16">
    <source>
        <dbReference type="ARBA" id="ARBA00048497"/>
    </source>
</evidence>
<dbReference type="InterPro" id="IPR020850">
    <property type="entry name" value="GED_dom"/>
</dbReference>
<dbReference type="InterPro" id="IPR042099">
    <property type="entry name" value="ANL_N_sf"/>
</dbReference>
<dbReference type="PROSITE" id="PS51718">
    <property type="entry name" value="G_DYNAMIN_2"/>
    <property type="match status" value="1"/>
</dbReference>
<dbReference type="InterPro" id="IPR025110">
    <property type="entry name" value="AMP-bd_C"/>
</dbReference>
<keyword evidence="10" id="KW-0067">ATP-binding</keyword>
<dbReference type="PROSITE" id="PS51388">
    <property type="entry name" value="GED"/>
    <property type="match status" value="1"/>
</dbReference>
<dbReference type="PRINTS" id="PR00195">
    <property type="entry name" value="DYNAMIN"/>
</dbReference>
<dbReference type="GO" id="GO:0005874">
    <property type="term" value="C:microtubule"/>
    <property type="evidence" value="ECO:0007669"/>
    <property type="project" value="UniProtKB-KW"/>
</dbReference>
<dbReference type="EC" id="1.13.12.7" evidence="4"/>
<dbReference type="GO" id="GO:0005525">
    <property type="term" value="F:GTP binding"/>
    <property type="evidence" value="ECO:0007669"/>
    <property type="project" value="UniProtKB-KW"/>
</dbReference>
<dbReference type="InterPro" id="IPR030381">
    <property type="entry name" value="G_DYNAMIN_dom"/>
</dbReference>
<evidence type="ECO:0000256" key="13">
    <source>
        <dbReference type="ARBA" id="ARBA00023175"/>
    </source>
</evidence>
<dbReference type="SUPFAM" id="SSF52540">
    <property type="entry name" value="P-loop containing nucleoside triphosphate hydrolases"/>
    <property type="match status" value="1"/>
</dbReference>
<dbReference type="InterPro" id="IPR001401">
    <property type="entry name" value="Dynamin_GTPase"/>
</dbReference>
<dbReference type="SMART" id="SM00053">
    <property type="entry name" value="DYNc"/>
    <property type="match status" value="1"/>
</dbReference>
<dbReference type="EMBL" id="JAUCMV010000004">
    <property type="protein sequence ID" value="KAK0401493.1"/>
    <property type="molecule type" value="Genomic_DNA"/>
</dbReference>
<keyword evidence="14" id="KW-0455">Luminescence</keyword>
<keyword evidence="15" id="KW-0599">Photoprotein</keyword>
<dbReference type="SMART" id="SM00302">
    <property type="entry name" value="GED"/>
    <property type="match status" value="1"/>
</dbReference>
<dbReference type="PROSITE" id="PS00410">
    <property type="entry name" value="G_DYNAMIN_1"/>
    <property type="match status" value="1"/>
</dbReference>
<feature type="domain" description="OmpA-like" evidence="19">
    <location>
        <begin position="1"/>
        <end position="26"/>
    </location>
</feature>
<dbReference type="PROSITE" id="PS00455">
    <property type="entry name" value="AMP_BINDING"/>
    <property type="match status" value="2"/>
</dbReference>
<feature type="region of interest" description="Disordered" evidence="18">
    <location>
        <begin position="560"/>
        <end position="584"/>
    </location>
</feature>
<evidence type="ECO:0000256" key="9">
    <source>
        <dbReference type="ARBA" id="ARBA00022801"/>
    </source>
</evidence>
<dbReference type="FunFam" id="3.30.300.30:FF:000007">
    <property type="entry name" value="4-coumarate--CoA ligase 2"/>
    <property type="match status" value="2"/>
</dbReference>
<evidence type="ECO:0000256" key="4">
    <source>
        <dbReference type="ARBA" id="ARBA00012532"/>
    </source>
</evidence>
<feature type="domain" description="GED" evidence="20">
    <location>
        <begin position="684"/>
        <end position="773"/>
    </location>
</feature>